<keyword evidence="3" id="KW-1185">Reference proteome</keyword>
<evidence type="ECO:0000313" key="3">
    <source>
        <dbReference type="Proteomes" id="UP000472277"/>
    </source>
</evidence>
<organism evidence="2 3">
    <name type="scientific">Salmo trutta</name>
    <name type="common">Brown trout</name>
    <dbReference type="NCBI Taxonomy" id="8032"/>
    <lineage>
        <taxon>Eukaryota</taxon>
        <taxon>Metazoa</taxon>
        <taxon>Chordata</taxon>
        <taxon>Craniata</taxon>
        <taxon>Vertebrata</taxon>
        <taxon>Euteleostomi</taxon>
        <taxon>Actinopterygii</taxon>
        <taxon>Neopterygii</taxon>
        <taxon>Teleostei</taxon>
        <taxon>Protacanthopterygii</taxon>
        <taxon>Salmoniformes</taxon>
        <taxon>Salmonidae</taxon>
        <taxon>Salmoninae</taxon>
        <taxon>Salmo</taxon>
    </lineage>
</organism>
<dbReference type="Proteomes" id="UP000472277">
    <property type="component" value="Unassembled WGS sequence"/>
</dbReference>
<proteinExistence type="predicted"/>
<sequence>MSVPTGRQGIGSFQKLRGRCLLFIGRHCPRLRPIRQSNNSANGPRLPSPPATRRLSDRDRTPIRTEDRDRTPIRTEDRDRTPTRTEDRDRTPIRTEDRDRTPIRTEDRDRTPIRTEDRDRTPIRTEDRDRTPIRTERLKAYFWSGLVLNPPHSPHLSVLSAGSGLVLGWFWAGSGLVLGGFWAGSGRVLGL</sequence>
<dbReference type="Ensembl" id="ENSSTUT00000118766.1">
    <property type="protein sequence ID" value="ENSSTUP00000110946.1"/>
    <property type="gene ID" value="ENSSTUG00000049183.1"/>
</dbReference>
<dbReference type="AlphaFoldDB" id="A0A674ERU3"/>
<accession>A0A674ERU3</accession>
<feature type="region of interest" description="Disordered" evidence="1">
    <location>
        <begin position="33"/>
        <end position="125"/>
    </location>
</feature>
<protein>
    <submittedName>
        <fullName evidence="2">Uncharacterized protein</fullName>
    </submittedName>
</protein>
<dbReference type="InParanoid" id="A0A674ERU3"/>
<reference evidence="2" key="2">
    <citation type="submission" date="2025-09" db="UniProtKB">
        <authorList>
            <consortium name="Ensembl"/>
        </authorList>
    </citation>
    <scope>IDENTIFICATION</scope>
</reference>
<evidence type="ECO:0000313" key="2">
    <source>
        <dbReference type="Ensembl" id="ENSSTUP00000110946.1"/>
    </source>
</evidence>
<reference evidence="2" key="1">
    <citation type="submission" date="2025-08" db="UniProtKB">
        <authorList>
            <consortium name="Ensembl"/>
        </authorList>
    </citation>
    <scope>IDENTIFICATION</scope>
</reference>
<feature type="compositionally biased region" description="Basic and acidic residues" evidence="1">
    <location>
        <begin position="54"/>
        <end position="125"/>
    </location>
</feature>
<name>A0A674ERU3_SALTR</name>
<evidence type="ECO:0000256" key="1">
    <source>
        <dbReference type="SAM" id="MobiDB-lite"/>
    </source>
</evidence>
<dbReference type="GeneTree" id="ENSGT01140000285410"/>